<name>E9G8Y1_DAPPU</name>
<dbReference type="HOGENOM" id="CLU_2239250_0_0_1"/>
<protein>
    <submittedName>
        <fullName evidence="2">Uncharacterized protein</fullName>
    </submittedName>
</protein>
<dbReference type="KEGG" id="dpx:DAPPUDRAFT_239306"/>
<evidence type="ECO:0000313" key="2">
    <source>
        <dbReference type="EMBL" id="EFX84057.1"/>
    </source>
</evidence>
<proteinExistence type="predicted"/>
<organism evidence="2 3">
    <name type="scientific">Daphnia pulex</name>
    <name type="common">Water flea</name>
    <dbReference type="NCBI Taxonomy" id="6669"/>
    <lineage>
        <taxon>Eukaryota</taxon>
        <taxon>Metazoa</taxon>
        <taxon>Ecdysozoa</taxon>
        <taxon>Arthropoda</taxon>
        <taxon>Crustacea</taxon>
        <taxon>Branchiopoda</taxon>
        <taxon>Diplostraca</taxon>
        <taxon>Cladocera</taxon>
        <taxon>Anomopoda</taxon>
        <taxon>Daphniidae</taxon>
        <taxon>Daphnia</taxon>
    </lineage>
</organism>
<dbReference type="EMBL" id="GL732535">
    <property type="protein sequence ID" value="EFX84057.1"/>
    <property type="molecule type" value="Genomic_DNA"/>
</dbReference>
<dbReference type="Proteomes" id="UP000000305">
    <property type="component" value="Unassembled WGS sequence"/>
</dbReference>
<reference evidence="2 3" key="1">
    <citation type="journal article" date="2011" name="Science">
        <title>The ecoresponsive genome of Daphnia pulex.</title>
        <authorList>
            <person name="Colbourne J.K."/>
            <person name="Pfrender M.E."/>
            <person name="Gilbert D."/>
            <person name="Thomas W.K."/>
            <person name="Tucker A."/>
            <person name="Oakley T.H."/>
            <person name="Tokishita S."/>
            <person name="Aerts A."/>
            <person name="Arnold G.J."/>
            <person name="Basu M.K."/>
            <person name="Bauer D.J."/>
            <person name="Caceres C.E."/>
            <person name="Carmel L."/>
            <person name="Casola C."/>
            <person name="Choi J.H."/>
            <person name="Detter J.C."/>
            <person name="Dong Q."/>
            <person name="Dusheyko S."/>
            <person name="Eads B.D."/>
            <person name="Frohlich T."/>
            <person name="Geiler-Samerotte K.A."/>
            <person name="Gerlach D."/>
            <person name="Hatcher P."/>
            <person name="Jogdeo S."/>
            <person name="Krijgsveld J."/>
            <person name="Kriventseva E.V."/>
            <person name="Kultz D."/>
            <person name="Laforsch C."/>
            <person name="Lindquist E."/>
            <person name="Lopez J."/>
            <person name="Manak J.R."/>
            <person name="Muller J."/>
            <person name="Pangilinan J."/>
            <person name="Patwardhan R.P."/>
            <person name="Pitluck S."/>
            <person name="Pritham E.J."/>
            <person name="Rechtsteiner A."/>
            <person name="Rho M."/>
            <person name="Rogozin I.B."/>
            <person name="Sakarya O."/>
            <person name="Salamov A."/>
            <person name="Schaack S."/>
            <person name="Shapiro H."/>
            <person name="Shiga Y."/>
            <person name="Skalitzky C."/>
            <person name="Smith Z."/>
            <person name="Souvorov A."/>
            <person name="Sung W."/>
            <person name="Tang Z."/>
            <person name="Tsuchiya D."/>
            <person name="Tu H."/>
            <person name="Vos H."/>
            <person name="Wang M."/>
            <person name="Wolf Y.I."/>
            <person name="Yamagata H."/>
            <person name="Yamada T."/>
            <person name="Ye Y."/>
            <person name="Shaw J.R."/>
            <person name="Andrews J."/>
            <person name="Crease T.J."/>
            <person name="Tang H."/>
            <person name="Lucas S.M."/>
            <person name="Robertson H.M."/>
            <person name="Bork P."/>
            <person name="Koonin E.V."/>
            <person name="Zdobnov E.M."/>
            <person name="Grigoriev I.V."/>
            <person name="Lynch M."/>
            <person name="Boore J.L."/>
        </authorList>
    </citation>
    <scope>NUCLEOTIDE SEQUENCE [LARGE SCALE GENOMIC DNA]</scope>
</reference>
<keyword evidence="3" id="KW-1185">Reference proteome</keyword>
<dbReference type="InParanoid" id="E9G8Y1"/>
<dbReference type="AlphaFoldDB" id="E9G8Y1"/>
<evidence type="ECO:0000256" key="1">
    <source>
        <dbReference type="SAM" id="MobiDB-lite"/>
    </source>
</evidence>
<sequence>MINQLRQFANHGERENGSSKRIAAVHQSTKFLGKYTAEMDPTSVDRLLLGCCADRLRKAATPSSPTILHACRIHLVMMLILPVKVLTDQQTPSSLAIRMQFQGEI</sequence>
<gene>
    <name evidence="2" type="ORF">DAPPUDRAFT_239306</name>
</gene>
<accession>E9G8Y1</accession>
<evidence type="ECO:0000313" key="3">
    <source>
        <dbReference type="Proteomes" id="UP000000305"/>
    </source>
</evidence>
<feature type="region of interest" description="Disordered" evidence="1">
    <location>
        <begin position="1"/>
        <end position="20"/>
    </location>
</feature>